<name>A0A1H3H451_9PSEU</name>
<dbReference type="STRING" id="589385.SAMN05421504_104503"/>
<feature type="compositionally biased region" description="Basic and acidic residues" evidence="1">
    <location>
        <begin position="21"/>
        <end position="31"/>
    </location>
</feature>
<protein>
    <submittedName>
        <fullName evidence="2">Uncharacterized protein</fullName>
    </submittedName>
</protein>
<dbReference type="AlphaFoldDB" id="A0A1H3H451"/>
<sequence length="52" mass="5697">MNGDHEATPELAEVEHAIEDAKEAAEQEKQSEPFSSMLTEGEPPEEPHEPPA</sequence>
<reference evidence="2 3" key="1">
    <citation type="submission" date="2016-10" db="EMBL/GenBank/DDBJ databases">
        <authorList>
            <person name="de Groot N.N."/>
        </authorList>
    </citation>
    <scope>NUCLEOTIDE SEQUENCE [LARGE SCALE GENOMIC DNA]</scope>
    <source>
        <strain evidence="2 3">CPCC 202699</strain>
    </source>
</reference>
<feature type="region of interest" description="Disordered" evidence="1">
    <location>
        <begin position="21"/>
        <end position="52"/>
    </location>
</feature>
<gene>
    <name evidence="2" type="ORF">SAMN05421504_104503</name>
</gene>
<dbReference type="EMBL" id="FNON01000004">
    <property type="protein sequence ID" value="SDY10005.1"/>
    <property type="molecule type" value="Genomic_DNA"/>
</dbReference>
<dbReference type="RefSeq" id="WP_176968737.1">
    <property type="nucleotide sequence ID" value="NZ_FNON01000004.1"/>
</dbReference>
<evidence type="ECO:0000313" key="2">
    <source>
        <dbReference type="EMBL" id="SDY10005.1"/>
    </source>
</evidence>
<evidence type="ECO:0000313" key="3">
    <source>
        <dbReference type="Proteomes" id="UP000199515"/>
    </source>
</evidence>
<dbReference type="Proteomes" id="UP000199515">
    <property type="component" value="Unassembled WGS sequence"/>
</dbReference>
<proteinExistence type="predicted"/>
<keyword evidence="3" id="KW-1185">Reference proteome</keyword>
<accession>A0A1H3H451</accession>
<evidence type="ECO:0000256" key="1">
    <source>
        <dbReference type="SAM" id="MobiDB-lite"/>
    </source>
</evidence>
<organism evidence="2 3">
    <name type="scientific">Amycolatopsis xylanica</name>
    <dbReference type="NCBI Taxonomy" id="589385"/>
    <lineage>
        <taxon>Bacteria</taxon>
        <taxon>Bacillati</taxon>
        <taxon>Actinomycetota</taxon>
        <taxon>Actinomycetes</taxon>
        <taxon>Pseudonocardiales</taxon>
        <taxon>Pseudonocardiaceae</taxon>
        <taxon>Amycolatopsis</taxon>
    </lineage>
</organism>